<dbReference type="GO" id="GO:0004521">
    <property type="term" value="F:RNA endonuclease activity"/>
    <property type="evidence" value="ECO:0007669"/>
    <property type="project" value="UniProtKB-UniRule"/>
</dbReference>
<dbReference type="GO" id="GO:0004222">
    <property type="term" value="F:metalloendopeptidase activity"/>
    <property type="evidence" value="ECO:0007669"/>
    <property type="project" value="InterPro"/>
</dbReference>
<dbReference type="InterPro" id="IPR023091">
    <property type="entry name" value="MetalPrtase_cat_dom_sf_prd"/>
</dbReference>
<dbReference type="GO" id="GO:0008270">
    <property type="term" value="F:zinc ion binding"/>
    <property type="evidence" value="ECO:0007669"/>
    <property type="project" value="UniProtKB-UniRule"/>
</dbReference>
<feature type="binding site" evidence="7">
    <location>
        <position position="115"/>
    </location>
    <ligand>
        <name>Zn(2+)</name>
        <dbReference type="ChEBI" id="CHEBI:29105"/>
        <note>catalytic</note>
    </ligand>
</feature>
<reference evidence="8 9" key="1">
    <citation type="submission" date="2017-07" db="EMBL/GenBank/DDBJ databases">
        <title>Mechanisms for carbon and nitrogen cycling indicate functional differentiation within the Candidate Phyla Radiation.</title>
        <authorList>
            <person name="Danczak R.E."/>
            <person name="Johnston M.D."/>
            <person name="Kenah C."/>
            <person name="Slattery M."/>
            <person name="Wrighton K.C."/>
            <person name="Wilkins M.J."/>
        </authorList>
    </citation>
    <scope>NUCLEOTIDE SEQUENCE [LARGE SCALE GENOMIC DNA]</scope>
    <source>
        <strain evidence="8">Athens1014_28</strain>
    </source>
</reference>
<keyword evidence="4 7" id="KW-0255">Endonuclease</keyword>
<dbReference type="PANTHER" id="PTHR46986">
    <property type="entry name" value="ENDORIBONUCLEASE YBEY, CHLOROPLASTIC"/>
    <property type="match status" value="1"/>
</dbReference>
<dbReference type="PANTHER" id="PTHR46986:SF1">
    <property type="entry name" value="ENDORIBONUCLEASE YBEY, CHLOROPLASTIC"/>
    <property type="match status" value="1"/>
</dbReference>
<evidence type="ECO:0000256" key="4">
    <source>
        <dbReference type="ARBA" id="ARBA00022759"/>
    </source>
</evidence>
<keyword evidence="5 7" id="KW-0378">Hydrolase</keyword>
<proteinExistence type="inferred from homology"/>
<dbReference type="PROSITE" id="PS01306">
    <property type="entry name" value="UPF0054"/>
    <property type="match status" value="1"/>
</dbReference>
<dbReference type="NCBIfam" id="TIGR00043">
    <property type="entry name" value="rRNA maturation RNase YbeY"/>
    <property type="match status" value="1"/>
</dbReference>
<dbReference type="InterPro" id="IPR002036">
    <property type="entry name" value="YbeY"/>
</dbReference>
<dbReference type="SUPFAM" id="SSF55486">
    <property type="entry name" value="Metalloproteases ('zincins'), catalytic domain"/>
    <property type="match status" value="1"/>
</dbReference>
<sequence>MLKIEIIDKNRIKSDFNLDGAKKNAKKICAVLNYKDQAIAEVFFVTDEEIKKINKKFRKINKVTDVLSFPIDKKIPGKAKILGTIFIAPIFAKAEKISCNKLFNHGLLHLFGFDHKKNLDIWNKIDKSLN</sequence>
<dbReference type="GO" id="GO:0006364">
    <property type="term" value="P:rRNA processing"/>
    <property type="evidence" value="ECO:0007669"/>
    <property type="project" value="UniProtKB-UniRule"/>
</dbReference>
<comment type="similarity">
    <text evidence="1 7">Belongs to the endoribonuclease YbeY family.</text>
</comment>
<name>A0A554LNA6_9BACT</name>
<evidence type="ECO:0000256" key="3">
    <source>
        <dbReference type="ARBA" id="ARBA00022723"/>
    </source>
</evidence>
<dbReference type="GO" id="GO:0005737">
    <property type="term" value="C:cytoplasm"/>
    <property type="evidence" value="ECO:0007669"/>
    <property type="project" value="UniProtKB-SubCell"/>
</dbReference>
<protein>
    <recommendedName>
        <fullName evidence="7">Endoribonuclease YbeY</fullName>
        <ecNumber evidence="7">3.1.-.-</ecNumber>
    </recommendedName>
</protein>
<dbReference type="EMBL" id="VMGN01000017">
    <property type="protein sequence ID" value="TSC94274.1"/>
    <property type="molecule type" value="Genomic_DNA"/>
</dbReference>
<dbReference type="HAMAP" id="MF_00009">
    <property type="entry name" value="Endoribonucl_YbeY"/>
    <property type="match status" value="1"/>
</dbReference>
<keyword evidence="6 7" id="KW-0862">Zinc</keyword>
<feature type="binding site" evidence="7">
    <location>
        <position position="105"/>
    </location>
    <ligand>
        <name>Zn(2+)</name>
        <dbReference type="ChEBI" id="CHEBI:29105"/>
        <note>catalytic</note>
    </ligand>
</feature>
<evidence type="ECO:0000313" key="8">
    <source>
        <dbReference type="EMBL" id="TSC94274.1"/>
    </source>
</evidence>
<feature type="binding site" evidence="7">
    <location>
        <position position="109"/>
    </location>
    <ligand>
        <name>Zn(2+)</name>
        <dbReference type="ChEBI" id="CHEBI:29105"/>
        <note>catalytic</note>
    </ligand>
</feature>
<organism evidence="8 9">
    <name type="scientific">Candidatus Berkelbacteria bacterium Athens1014_28</name>
    <dbReference type="NCBI Taxonomy" id="2017145"/>
    <lineage>
        <taxon>Bacteria</taxon>
        <taxon>Candidatus Berkelbacteria</taxon>
    </lineage>
</organism>
<dbReference type="Gene3D" id="3.40.390.30">
    <property type="entry name" value="Metalloproteases ('zincins'), catalytic domain"/>
    <property type="match status" value="1"/>
</dbReference>
<evidence type="ECO:0000256" key="6">
    <source>
        <dbReference type="ARBA" id="ARBA00022833"/>
    </source>
</evidence>
<evidence type="ECO:0000256" key="1">
    <source>
        <dbReference type="ARBA" id="ARBA00010875"/>
    </source>
</evidence>
<evidence type="ECO:0000256" key="7">
    <source>
        <dbReference type="HAMAP-Rule" id="MF_00009"/>
    </source>
</evidence>
<keyword evidence="3 7" id="KW-0479">Metal-binding</keyword>
<dbReference type="Pfam" id="PF02130">
    <property type="entry name" value="YbeY"/>
    <property type="match status" value="1"/>
</dbReference>
<comment type="subcellular location">
    <subcellularLocation>
        <location evidence="7">Cytoplasm</location>
    </subcellularLocation>
</comment>
<dbReference type="AlphaFoldDB" id="A0A554LNA6"/>
<dbReference type="Proteomes" id="UP000316495">
    <property type="component" value="Unassembled WGS sequence"/>
</dbReference>
<keyword evidence="7" id="KW-0698">rRNA processing</keyword>
<evidence type="ECO:0000256" key="2">
    <source>
        <dbReference type="ARBA" id="ARBA00022722"/>
    </source>
</evidence>
<dbReference type="EC" id="3.1.-.-" evidence="7"/>
<comment type="function">
    <text evidence="7">Single strand-specific metallo-endoribonuclease involved in late-stage 70S ribosome quality control and in maturation of the 3' terminus of the 16S rRNA.</text>
</comment>
<comment type="caution">
    <text evidence="8">The sequence shown here is derived from an EMBL/GenBank/DDBJ whole genome shotgun (WGS) entry which is preliminary data.</text>
</comment>
<evidence type="ECO:0000313" key="9">
    <source>
        <dbReference type="Proteomes" id="UP000316495"/>
    </source>
</evidence>
<keyword evidence="7" id="KW-0963">Cytoplasm</keyword>
<comment type="cofactor">
    <cofactor evidence="7">
        <name>Zn(2+)</name>
        <dbReference type="ChEBI" id="CHEBI:29105"/>
    </cofactor>
    <text evidence="7">Binds 1 zinc ion.</text>
</comment>
<evidence type="ECO:0000256" key="5">
    <source>
        <dbReference type="ARBA" id="ARBA00022801"/>
    </source>
</evidence>
<gene>
    <name evidence="7" type="primary">ybeY</name>
    <name evidence="8" type="ORF">Athens101428_373</name>
</gene>
<dbReference type="InterPro" id="IPR020549">
    <property type="entry name" value="YbeY_CS"/>
</dbReference>
<accession>A0A554LNA6</accession>
<keyword evidence="7" id="KW-0690">Ribosome biogenesis</keyword>
<keyword evidence="2 7" id="KW-0540">Nuclease</keyword>